<dbReference type="HOGENOM" id="CLU_960623_0_0_1"/>
<dbReference type="GO" id="GO:0005581">
    <property type="term" value="C:collagen trimer"/>
    <property type="evidence" value="ECO:0007669"/>
    <property type="project" value="UniProtKB-KW"/>
</dbReference>
<dbReference type="InterPro" id="IPR036056">
    <property type="entry name" value="Fibrinogen-like_C"/>
</dbReference>
<feature type="domain" description="Fibrillar collagen NC1" evidence="6">
    <location>
        <begin position="85"/>
        <end position="239"/>
    </location>
</feature>
<dbReference type="OMA" id="NCACGEA"/>
<evidence type="ECO:0000256" key="3">
    <source>
        <dbReference type="ARBA" id="ARBA00023119"/>
    </source>
</evidence>
<dbReference type="GO" id="GO:0005201">
    <property type="term" value="F:extracellular matrix structural constituent"/>
    <property type="evidence" value="ECO:0007669"/>
    <property type="project" value="InterPro"/>
</dbReference>
<organism evidence="7 8">
    <name type="scientific">Daphnia pulex</name>
    <name type="common">Water flea</name>
    <dbReference type="NCBI Taxonomy" id="6669"/>
    <lineage>
        <taxon>Eukaryota</taxon>
        <taxon>Metazoa</taxon>
        <taxon>Ecdysozoa</taxon>
        <taxon>Arthropoda</taxon>
        <taxon>Crustacea</taxon>
        <taxon>Branchiopoda</taxon>
        <taxon>Diplostraca</taxon>
        <taxon>Cladocera</taxon>
        <taxon>Anomopoda</taxon>
        <taxon>Daphniidae</taxon>
        <taxon>Daphnia</taxon>
    </lineage>
</organism>
<keyword evidence="5" id="KW-0732">Signal</keyword>
<dbReference type="Pfam" id="PF01410">
    <property type="entry name" value="COLFI"/>
    <property type="match status" value="1"/>
</dbReference>
<dbReference type="SUPFAM" id="SSF56496">
    <property type="entry name" value="Fibrinogen C-terminal domain-like"/>
    <property type="match status" value="1"/>
</dbReference>
<feature type="chain" id="PRO_5003239767" description="Fibrillar collagen NC1 domain-containing protein" evidence="5">
    <location>
        <begin position="18"/>
        <end position="290"/>
    </location>
</feature>
<dbReference type="Proteomes" id="UP000000305">
    <property type="component" value="Unassembled WGS sequence"/>
</dbReference>
<evidence type="ECO:0000256" key="4">
    <source>
        <dbReference type="SAM" id="MobiDB-lite"/>
    </source>
</evidence>
<dbReference type="GO" id="GO:0005576">
    <property type="term" value="C:extracellular region"/>
    <property type="evidence" value="ECO:0007669"/>
    <property type="project" value="UniProtKB-SubCell"/>
</dbReference>
<dbReference type="InterPro" id="IPR000885">
    <property type="entry name" value="Fib_collagen_C"/>
</dbReference>
<keyword evidence="2" id="KW-0964">Secreted</keyword>
<evidence type="ECO:0000313" key="8">
    <source>
        <dbReference type="Proteomes" id="UP000000305"/>
    </source>
</evidence>
<comment type="subcellular location">
    <subcellularLocation>
        <location evidence="1">Secreted</location>
    </subcellularLocation>
</comment>
<evidence type="ECO:0000256" key="2">
    <source>
        <dbReference type="ARBA" id="ARBA00022525"/>
    </source>
</evidence>
<dbReference type="NCBIfam" id="NF040941">
    <property type="entry name" value="GGGWT_bact"/>
    <property type="match status" value="1"/>
</dbReference>
<evidence type="ECO:0000313" key="7">
    <source>
        <dbReference type="EMBL" id="EFX89543.1"/>
    </source>
</evidence>
<keyword evidence="8" id="KW-1185">Reference proteome</keyword>
<reference evidence="7 8" key="1">
    <citation type="journal article" date="2011" name="Science">
        <title>The ecoresponsive genome of Daphnia pulex.</title>
        <authorList>
            <person name="Colbourne J.K."/>
            <person name="Pfrender M.E."/>
            <person name="Gilbert D."/>
            <person name="Thomas W.K."/>
            <person name="Tucker A."/>
            <person name="Oakley T.H."/>
            <person name="Tokishita S."/>
            <person name="Aerts A."/>
            <person name="Arnold G.J."/>
            <person name="Basu M.K."/>
            <person name="Bauer D.J."/>
            <person name="Caceres C.E."/>
            <person name="Carmel L."/>
            <person name="Casola C."/>
            <person name="Choi J.H."/>
            <person name="Detter J.C."/>
            <person name="Dong Q."/>
            <person name="Dusheyko S."/>
            <person name="Eads B.D."/>
            <person name="Frohlich T."/>
            <person name="Geiler-Samerotte K.A."/>
            <person name="Gerlach D."/>
            <person name="Hatcher P."/>
            <person name="Jogdeo S."/>
            <person name="Krijgsveld J."/>
            <person name="Kriventseva E.V."/>
            <person name="Kultz D."/>
            <person name="Laforsch C."/>
            <person name="Lindquist E."/>
            <person name="Lopez J."/>
            <person name="Manak J.R."/>
            <person name="Muller J."/>
            <person name="Pangilinan J."/>
            <person name="Patwardhan R.P."/>
            <person name="Pitluck S."/>
            <person name="Pritham E.J."/>
            <person name="Rechtsteiner A."/>
            <person name="Rho M."/>
            <person name="Rogozin I.B."/>
            <person name="Sakarya O."/>
            <person name="Salamov A."/>
            <person name="Schaack S."/>
            <person name="Shapiro H."/>
            <person name="Shiga Y."/>
            <person name="Skalitzky C."/>
            <person name="Smith Z."/>
            <person name="Souvorov A."/>
            <person name="Sung W."/>
            <person name="Tang Z."/>
            <person name="Tsuchiya D."/>
            <person name="Tu H."/>
            <person name="Vos H."/>
            <person name="Wang M."/>
            <person name="Wolf Y.I."/>
            <person name="Yamagata H."/>
            <person name="Yamada T."/>
            <person name="Ye Y."/>
            <person name="Shaw J.R."/>
            <person name="Andrews J."/>
            <person name="Crease T.J."/>
            <person name="Tang H."/>
            <person name="Lucas S.M."/>
            <person name="Robertson H.M."/>
            <person name="Bork P."/>
            <person name="Koonin E.V."/>
            <person name="Zdobnov E.M."/>
            <person name="Grigoriev I.V."/>
            <person name="Lynch M."/>
            <person name="Boore J.L."/>
        </authorList>
    </citation>
    <scope>NUCLEOTIDE SEQUENCE [LARGE SCALE GENOMIC DNA]</scope>
</reference>
<feature type="signal peptide" evidence="5">
    <location>
        <begin position="1"/>
        <end position="17"/>
    </location>
</feature>
<keyword evidence="3" id="KW-0176">Collagen</keyword>
<dbReference type="EMBL" id="GL732524">
    <property type="protein sequence ID" value="EFX89543.1"/>
    <property type="molecule type" value="Genomic_DNA"/>
</dbReference>
<dbReference type="AlphaFoldDB" id="E9FU17"/>
<dbReference type="Gene3D" id="2.60.120.1000">
    <property type="match status" value="1"/>
</dbReference>
<sequence>MAIRFFCLFLICGAVRADFPALATRDEVTTEDVHSQLLKLREDVRLLKESYHQVVVEAAAQTQQRDEIGKHEMEIQGLKKIVARLEERLEALQAEKREQMKPPKVSNSTAVAARSCEELRRSNESVESGMYWIDPDGHGTGDAPIHVSCNMTTGSTLIPHDSEEPTDVGQCWDAGCYSRPIQYNATMRQMIALLELSSDCTQTVQYDCKIAPLEFNGESQSWWTDRHGVRRNDFTGGNSTQSKCQCALDNSCLDRKLQCNCNALSPIETTDTGKLVSSFDERKLPNRKLI</sequence>
<name>E9FU17_DAPPU</name>
<proteinExistence type="predicted"/>
<gene>
    <name evidence="7" type="ORF">DAPPUDRAFT_233433</name>
</gene>
<evidence type="ECO:0000256" key="1">
    <source>
        <dbReference type="ARBA" id="ARBA00004613"/>
    </source>
</evidence>
<dbReference type="SMART" id="SM00038">
    <property type="entry name" value="COLFI"/>
    <property type="match status" value="1"/>
</dbReference>
<dbReference type="InParanoid" id="E9FU17"/>
<accession>E9FU17</accession>
<protein>
    <recommendedName>
        <fullName evidence="6">Fibrillar collagen NC1 domain-containing protein</fullName>
    </recommendedName>
</protein>
<dbReference type="KEGG" id="dpx:DAPPUDRAFT_233433"/>
<evidence type="ECO:0000256" key="5">
    <source>
        <dbReference type="SAM" id="SignalP"/>
    </source>
</evidence>
<dbReference type="OrthoDB" id="6350361at2759"/>
<feature type="region of interest" description="Disordered" evidence="4">
    <location>
        <begin position="97"/>
        <end position="117"/>
    </location>
</feature>
<dbReference type="eggNOG" id="KOG3516">
    <property type="taxonomic scope" value="Eukaryota"/>
</dbReference>
<evidence type="ECO:0000259" key="6">
    <source>
        <dbReference type="SMART" id="SM00038"/>
    </source>
</evidence>